<organism evidence="3 4">
    <name type="scientific">Talaromyces proteolyticus</name>
    <dbReference type="NCBI Taxonomy" id="1131652"/>
    <lineage>
        <taxon>Eukaryota</taxon>
        <taxon>Fungi</taxon>
        <taxon>Dikarya</taxon>
        <taxon>Ascomycota</taxon>
        <taxon>Pezizomycotina</taxon>
        <taxon>Eurotiomycetes</taxon>
        <taxon>Eurotiomycetidae</taxon>
        <taxon>Eurotiales</taxon>
        <taxon>Trichocomaceae</taxon>
        <taxon>Talaromyces</taxon>
        <taxon>Talaromyces sect. Bacilispori</taxon>
    </lineage>
</organism>
<dbReference type="Pfam" id="PF14420">
    <property type="entry name" value="Clr5"/>
    <property type="match status" value="1"/>
</dbReference>
<sequence>MKNAIPSDIWETKRILITKLYKDEEWPLKHVIKLIQTSDFCPSETQLRSRLKKWHVTKPSRKKYGSHKTRSEKSTSPESSQSSPFLSCGSGDMKQKLPIVHLEPFQYDRNSRKHDSIPPEKEEQSIPKLSGAEQHILKSQSDQYLTSLDTSVRQFPCTPGTIQDFLDRILSTSTPSMPSHCAQECTENTTLSEDEATDSLFQWQTNSIDSNMDSLNSRGAKDQTGHDMEMGTQLDPITSMDPSIADYSSFSVGCNHGTHPLQYTALLPWCMGGTLPCKNANNLPHSPKTAAASAWIEKEQRSGKCCEGKANLRPDLLDTIIEESHFPAYSLSNYKVPSPHHICPHSRSKACCLQSPYTQC</sequence>
<dbReference type="InterPro" id="IPR025676">
    <property type="entry name" value="Clr5_dom"/>
</dbReference>
<dbReference type="GeneID" id="70249844"/>
<gene>
    <name evidence="3" type="ORF">BGW36DRAFT_421379</name>
</gene>
<feature type="compositionally biased region" description="Basic and acidic residues" evidence="1">
    <location>
        <begin position="109"/>
        <end position="125"/>
    </location>
</feature>
<evidence type="ECO:0000259" key="2">
    <source>
        <dbReference type="Pfam" id="PF14420"/>
    </source>
</evidence>
<feature type="region of interest" description="Disordered" evidence="1">
    <location>
        <begin position="56"/>
        <end position="88"/>
    </location>
</feature>
<proteinExistence type="predicted"/>
<feature type="compositionally biased region" description="Basic residues" evidence="1">
    <location>
        <begin position="56"/>
        <end position="68"/>
    </location>
</feature>
<accession>A0AAD4Q377</accession>
<feature type="domain" description="Clr5" evidence="2">
    <location>
        <begin position="8"/>
        <end position="58"/>
    </location>
</feature>
<evidence type="ECO:0000256" key="1">
    <source>
        <dbReference type="SAM" id="MobiDB-lite"/>
    </source>
</evidence>
<evidence type="ECO:0000313" key="4">
    <source>
        <dbReference type="Proteomes" id="UP001201262"/>
    </source>
</evidence>
<protein>
    <recommendedName>
        <fullName evidence="2">Clr5 domain-containing protein</fullName>
    </recommendedName>
</protein>
<dbReference type="RefSeq" id="XP_046077405.1">
    <property type="nucleotide sequence ID" value="XM_046219557.1"/>
</dbReference>
<dbReference type="EMBL" id="JAJTJA010000001">
    <property type="protein sequence ID" value="KAH8704784.1"/>
    <property type="molecule type" value="Genomic_DNA"/>
</dbReference>
<comment type="caution">
    <text evidence="3">The sequence shown here is derived from an EMBL/GenBank/DDBJ whole genome shotgun (WGS) entry which is preliminary data.</text>
</comment>
<feature type="region of interest" description="Disordered" evidence="1">
    <location>
        <begin position="108"/>
        <end position="129"/>
    </location>
</feature>
<reference evidence="3" key="1">
    <citation type="submission" date="2021-12" db="EMBL/GenBank/DDBJ databases">
        <title>Convergent genome expansion in fungi linked to evolution of root-endophyte symbiosis.</title>
        <authorList>
            <consortium name="DOE Joint Genome Institute"/>
            <person name="Ke Y.-H."/>
            <person name="Bonito G."/>
            <person name="Liao H.-L."/>
            <person name="Looney B."/>
            <person name="Rojas-Flechas A."/>
            <person name="Nash J."/>
            <person name="Hameed K."/>
            <person name="Schadt C."/>
            <person name="Martin F."/>
            <person name="Crous P.W."/>
            <person name="Miettinen O."/>
            <person name="Magnuson J.K."/>
            <person name="Labbe J."/>
            <person name="Jacobson D."/>
            <person name="Doktycz M.J."/>
            <person name="Veneault-Fourrey C."/>
            <person name="Kuo A."/>
            <person name="Mondo S."/>
            <person name="Calhoun S."/>
            <person name="Riley R."/>
            <person name="Ohm R."/>
            <person name="LaButti K."/>
            <person name="Andreopoulos B."/>
            <person name="Pangilinan J."/>
            <person name="Nolan M."/>
            <person name="Tritt A."/>
            <person name="Clum A."/>
            <person name="Lipzen A."/>
            <person name="Daum C."/>
            <person name="Barry K."/>
            <person name="Grigoriev I.V."/>
            <person name="Vilgalys R."/>
        </authorList>
    </citation>
    <scope>NUCLEOTIDE SEQUENCE</scope>
    <source>
        <strain evidence="3">PMI_201</strain>
    </source>
</reference>
<evidence type="ECO:0000313" key="3">
    <source>
        <dbReference type="EMBL" id="KAH8704784.1"/>
    </source>
</evidence>
<dbReference type="AlphaFoldDB" id="A0AAD4Q377"/>
<keyword evidence="4" id="KW-1185">Reference proteome</keyword>
<dbReference type="Proteomes" id="UP001201262">
    <property type="component" value="Unassembled WGS sequence"/>
</dbReference>
<name>A0AAD4Q377_9EURO</name>